<organism evidence="2">
    <name type="scientific">marine sediment metagenome</name>
    <dbReference type="NCBI Taxonomy" id="412755"/>
    <lineage>
        <taxon>unclassified sequences</taxon>
        <taxon>metagenomes</taxon>
        <taxon>ecological metagenomes</taxon>
    </lineage>
</organism>
<proteinExistence type="predicted"/>
<dbReference type="InterPro" id="IPR013783">
    <property type="entry name" value="Ig-like_fold"/>
</dbReference>
<comment type="caution">
    <text evidence="2">The sequence shown here is derived from an EMBL/GenBank/DDBJ whole genome shotgun (WGS) entry which is preliminary data.</text>
</comment>
<sequence>MEKNTEFESQKHFVNEIHSRILLRLEQREVFPSGLIRLVNEFLLEFEEEEIEELLQPVAIITWANPVYKNTPVPFNADASYDPDGGDIILIEWDVNGNGIYEIDNVNPFLGAYNVAGTYHIGLRVTDDEGQIGTALETVIVIE</sequence>
<reference evidence="2" key="1">
    <citation type="journal article" date="2014" name="Front. Microbiol.">
        <title>High frequency of phylogenetically diverse reductive dehalogenase-homologous genes in deep subseafloor sedimentary metagenomes.</title>
        <authorList>
            <person name="Kawai M."/>
            <person name="Futagami T."/>
            <person name="Toyoda A."/>
            <person name="Takaki Y."/>
            <person name="Nishi S."/>
            <person name="Hori S."/>
            <person name="Arai W."/>
            <person name="Tsubouchi T."/>
            <person name="Morono Y."/>
            <person name="Uchiyama I."/>
            <person name="Ito T."/>
            <person name="Fujiyama A."/>
            <person name="Inagaki F."/>
            <person name="Takami H."/>
        </authorList>
    </citation>
    <scope>NUCLEOTIDE SEQUENCE</scope>
    <source>
        <strain evidence="2">Expedition CK06-06</strain>
    </source>
</reference>
<dbReference type="EMBL" id="BART01007209">
    <property type="protein sequence ID" value="GAG54903.1"/>
    <property type="molecule type" value="Genomic_DNA"/>
</dbReference>
<dbReference type="CDD" id="cd00146">
    <property type="entry name" value="PKD"/>
    <property type="match status" value="1"/>
</dbReference>
<evidence type="ECO:0000313" key="2">
    <source>
        <dbReference type="EMBL" id="GAG54903.1"/>
    </source>
</evidence>
<protein>
    <recommendedName>
        <fullName evidence="1">PKD domain-containing protein</fullName>
    </recommendedName>
</protein>
<dbReference type="SUPFAM" id="SSF49299">
    <property type="entry name" value="PKD domain"/>
    <property type="match status" value="1"/>
</dbReference>
<feature type="domain" description="PKD" evidence="1">
    <location>
        <begin position="56"/>
        <end position="135"/>
    </location>
</feature>
<accession>X0Z373</accession>
<dbReference type="InterPro" id="IPR000601">
    <property type="entry name" value="PKD_dom"/>
</dbReference>
<name>X0Z373_9ZZZZ</name>
<evidence type="ECO:0000259" key="1">
    <source>
        <dbReference type="Pfam" id="PF18911"/>
    </source>
</evidence>
<dbReference type="Pfam" id="PF18911">
    <property type="entry name" value="PKD_4"/>
    <property type="match status" value="1"/>
</dbReference>
<dbReference type="AlphaFoldDB" id="X0Z373"/>
<gene>
    <name evidence="2" type="ORF">S01H4_16434</name>
</gene>
<dbReference type="Gene3D" id="2.60.40.10">
    <property type="entry name" value="Immunoglobulins"/>
    <property type="match status" value="1"/>
</dbReference>
<dbReference type="InterPro" id="IPR035986">
    <property type="entry name" value="PKD_dom_sf"/>
</dbReference>